<organism evidence="1 2">
    <name type="scientific">Sistotremastrum suecicum HHB10207 ss-3</name>
    <dbReference type="NCBI Taxonomy" id="1314776"/>
    <lineage>
        <taxon>Eukaryota</taxon>
        <taxon>Fungi</taxon>
        <taxon>Dikarya</taxon>
        <taxon>Basidiomycota</taxon>
        <taxon>Agaricomycotina</taxon>
        <taxon>Agaricomycetes</taxon>
        <taxon>Sistotremastrales</taxon>
        <taxon>Sistotremastraceae</taxon>
        <taxon>Sistotremastrum</taxon>
    </lineage>
</organism>
<dbReference type="Proteomes" id="UP000076798">
    <property type="component" value="Unassembled WGS sequence"/>
</dbReference>
<gene>
    <name evidence="1" type="ORF">SISSUDRAFT_1038675</name>
</gene>
<reference evidence="1 2" key="1">
    <citation type="journal article" date="2016" name="Mol. Biol. Evol.">
        <title>Comparative Genomics of Early-Diverging Mushroom-Forming Fungi Provides Insights into the Origins of Lignocellulose Decay Capabilities.</title>
        <authorList>
            <person name="Nagy L.G."/>
            <person name="Riley R."/>
            <person name="Tritt A."/>
            <person name="Adam C."/>
            <person name="Daum C."/>
            <person name="Floudas D."/>
            <person name="Sun H."/>
            <person name="Yadav J.S."/>
            <person name="Pangilinan J."/>
            <person name="Larsson K.H."/>
            <person name="Matsuura K."/>
            <person name="Barry K."/>
            <person name="Labutti K."/>
            <person name="Kuo R."/>
            <person name="Ohm R.A."/>
            <person name="Bhattacharya S.S."/>
            <person name="Shirouzu T."/>
            <person name="Yoshinaga Y."/>
            <person name="Martin F.M."/>
            <person name="Grigoriev I.V."/>
            <person name="Hibbett D.S."/>
        </authorList>
    </citation>
    <scope>NUCLEOTIDE SEQUENCE [LARGE SCALE GENOMIC DNA]</scope>
    <source>
        <strain evidence="1 2">HHB10207 ss-3</strain>
    </source>
</reference>
<proteinExistence type="predicted"/>
<sequence>MELYATVPGREIVRRYLMADGWDCIATCDSEDGSVEVEMDGRWLASAYGCDVFRKWISESFSLQINLVDTEELHIYQPVAQMVACCGRQVMMLHWPCCDARDREIPELTGSVMYYDEGHLLHMEHADGTGAGMDFTLRHALDWIDLVNGTPELW</sequence>
<dbReference type="AlphaFoldDB" id="A0A165WGK9"/>
<name>A0A165WGK9_9AGAM</name>
<evidence type="ECO:0000313" key="2">
    <source>
        <dbReference type="Proteomes" id="UP000076798"/>
    </source>
</evidence>
<evidence type="ECO:0000313" key="1">
    <source>
        <dbReference type="EMBL" id="KZT31129.1"/>
    </source>
</evidence>
<keyword evidence="2" id="KW-1185">Reference proteome</keyword>
<accession>A0A165WGK9</accession>
<protein>
    <submittedName>
        <fullName evidence="1">Uncharacterized protein</fullName>
    </submittedName>
</protein>
<dbReference type="EMBL" id="KV428830">
    <property type="protein sequence ID" value="KZT31129.1"/>
    <property type="molecule type" value="Genomic_DNA"/>
</dbReference>